<protein>
    <submittedName>
        <fullName evidence="2">Uncharacterized protein</fullName>
    </submittedName>
</protein>
<dbReference type="AlphaFoldDB" id="A0A286E3S1"/>
<evidence type="ECO:0000313" key="2">
    <source>
        <dbReference type="EMBL" id="SOD65511.1"/>
    </source>
</evidence>
<name>A0A286E3S1_9NEIS</name>
<dbReference type="RefSeq" id="WP_097113387.1">
    <property type="nucleotide sequence ID" value="NZ_CP083931.1"/>
</dbReference>
<dbReference type="Proteomes" id="UP000219669">
    <property type="component" value="Unassembled WGS sequence"/>
</dbReference>
<dbReference type="EMBL" id="OCNF01000002">
    <property type="protein sequence ID" value="SOD65511.1"/>
    <property type="molecule type" value="Genomic_DNA"/>
</dbReference>
<reference evidence="2 3" key="1">
    <citation type="submission" date="2017-09" db="EMBL/GenBank/DDBJ databases">
        <authorList>
            <person name="Ehlers B."/>
            <person name="Leendertz F.H."/>
        </authorList>
    </citation>
    <scope>NUCLEOTIDE SEQUENCE [LARGE SCALE GENOMIC DNA]</scope>
    <source>
        <strain evidence="2 3">DSM 16848</strain>
    </source>
</reference>
<evidence type="ECO:0000256" key="1">
    <source>
        <dbReference type="SAM" id="Phobius"/>
    </source>
</evidence>
<keyword evidence="1" id="KW-1133">Transmembrane helix</keyword>
<keyword evidence="1" id="KW-0472">Membrane</keyword>
<gene>
    <name evidence="2" type="ORF">SAMN02746062_00316</name>
</gene>
<organism evidence="2 3">
    <name type="scientific">Alysiella filiformis DSM 16848</name>
    <dbReference type="NCBI Taxonomy" id="1120981"/>
    <lineage>
        <taxon>Bacteria</taxon>
        <taxon>Pseudomonadati</taxon>
        <taxon>Pseudomonadota</taxon>
        <taxon>Betaproteobacteria</taxon>
        <taxon>Neisseriales</taxon>
        <taxon>Neisseriaceae</taxon>
        <taxon>Alysiella</taxon>
    </lineage>
</organism>
<evidence type="ECO:0000313" key="3">
    <source>
        <dbReference type="Proteomes" id="UP000219669"/>
    </source>
</evidence>
<keyword evidence="1" id="KW-0812">Transmembrane</keyword>
<feature type="transmembrane region" description="Helical" evidence="1">
    <location>
        <begin position="7"/>
        <end position="25"/>
    </location>
</feature>
<accession>A0A286E3S1</accession>
<proteinExistence type="predicted"/>
<feature type="transmembrane region" description="Helical" evidence="1">
    <location>
        <begin position="37"/>
        <end position="59"/>
    </location>
</feature>
<keyword evidence="3" id="KW-1185">Reference proteome</keyword>
<sequence length="60" mass="6736">MSFFWEIGIYLIEAIFHIGIGYATENQDDTDVSELSLSFWIILGVVLLVSFGIMAFLAFA</sequence>